<dbReference type="RefSeq" id="XP_066079720.1">
    <property type="nucleotide sequence ID" value="XM_066223623.1"/>
</dbReference>
<sequence>MSNHPRTDCSLSSEPKTTVYVVDDEDFDGEVLYKFGTFGKFGQYLIEPVRPSTHTFEVDEWERQIDGKKTYRYYYVNEFKSDFIDKCRTLEELSQSEDPLDRAVHNFITDSNENTGEGFSATKDSNTAKCRKTSDKDMDTTSGPVDDEALDYDKLLHVIAIG</sequence>
<proteinExistence type="predicted"/>
<dbReference type="GeneID" id="91098589"/>
<organism evidence="2 3">
    <name type="scientific">Kwoniella dendrophila CBS 6074</name>
    <dbReference type="NCBI Taxonomy" id="1295534"/>
    <lineage>
        <taxon>Eukaryota</taxon>
        <taxon>Fungi</taxon>
        <taxon>Dikarya</taxon>
        <taxon>Basidiomycota</taxon>
        <taxon>Agaricomycotina</taxon>
        <taxon>Tremellomycetes</taxon>
        <taxon>Tremellales</taxon>
        <taxon>Cryptococcaceae</taxon>
        <taxon>Kwoniella</taxon>
    </lineage>
</organism>
<dbReference type="AlphaFoldDB" id="A0AAX4K7A3"/>
<reference evidence="2 3" key="1">
    <citation type="submission" date="2024-01" db="EMBL/GenBank/DDBJ databases">
        <title>Comparative genomics of Cryptococcus and Kwoniella reveals pathogenesis evolution and contrasting modes of karyotype evolution via chromosome fusion or intercentromeric recombination.</title>
        <authorList>
            <person name="Coelho M.A."/>
            <person name="David-Palma M."/>
            <person name="Shea T."/>
            <person name="Bowers K."/>
            <person name="McGinley-Smith S."/>
            <person name="Mohammad A.W."/>
            <person name="Gnirke A."/>
            <person name="Yurkov A.M."/>
            <person name="Nowrousian M."/>
            <person name="Sun S."/>
            <person name="Cuomo C.A."/>
            <person name="Heitman J."/>
        </authorList>
    </citation>
    <scope>NUCLEOTIDE SEQUENCE [LARGE SCALE GENOMIC DNA]</scope>
    <source>
        <strain evidence="2 3">CBS 6074</strain>
    </source>
</reference>
<dbReference type="EMBL" id="CP144108">
    <property type="protein sequence ID" value="WWC92958.1"/>
    <property type="molecule type" value="Genomic_DNA"/>
</dbReference>
<feature type="compositionally biased region" description="Polar residues" evidence="1">
    <location>
        <begin position="115"/>
        <end position="128"/>
    </location>
</feature>
<evidence type="ECO:0000313" key="2">
    <source>
        <dbReference type="EMBL" id="WWC92958.1"/>
    </source>
</evidence>
<protein>
    <submittedName>
        <fullName evidence="2">Uncharacterized protein</fullName>
    </submittedName>
</protein>
<gene>
    <name evidence="2" type="ORF">L201_007921</name>
</gene>
<accession>A0AAX4K7A3</accession>
<dbReference type="Proteomes" id="UP001355207">
    <property type="component" value="Chromosome 11"/>
</dbReference>
<name>A0AAX4K7A3_9TREE</name>
<evidence type="ECO:0000256" key="1">
    <source>
        <dbReference type="SAM" id="MobiDB-lite"/>
    </source>
</evidence>
<keyword evidence="3" id="KW-1185">Reference proteome</keyword>
<feature type="region of interest" description="Disordered" evidence="1">
    <location>
        <begin position="115"/>
        <end position="142"/>
    </location>
</feature>
<evidence type="ECO:0000313" key="3">
    <source>
        <dbReference type="Proteomes" id="UP001355207"/>
    </source>
</evidence>